<sequence>RRGSLKEKFPEEWMRQTFHLADHHNTHFGQSNGTCKGKRIALQYTRNISGMTGRSLRHYSTVAFHKSATTLRRAVPNPKGTIGRNVEEQRRNTRAETSSQKTKSRYIHLCAGSKLGWSAVRILTKAGPNKEHKCMGAWHSIGKSTYKQAEINLFYRLVQYPNIQADNILRTKTTTRTIEELTVTITEMEVKYKSELSRLKKRYESNIAELELQLDTANKANANLMKENKTLAQRVKDLEAFLEEERRLREAAESNLQASERKRIQLSSEVEELRGALEAADRARKHAENEMNEAQTRVSELTMQVNTLTNDKRRLEGDISVMQADMDEAINAKAVRRENEAKCSIGFTSHRRQYLINSILITDATQKVNVTSLLVPEIP</sequence>
<evidence type="ECO:0000259" key="5">
    <source>
        <dbReference type="Pfam" id="PF01576"/>
    </source>
</evidence>
<dbReference type="InterPro" id="IPR014751">
    <property type="entry name" value="XRCC4-like_C"/>
</dbReference>
<dbReference type="Gene3D" id="1.20.5.370">
    <property type="match status" value="1"/>
</dbReference>
<comment type="caution">
    <text evidence="6">The sequence shown here is derived from an EMBL/GenBank/DDBJ whole genome shotgun (WGS) entry which is preliminary data.</text>
</comment>
<evidence type="ECO:0000313" key="6">
    <source>
        <dbReference type="EMBL" id="KAG5442502.1"/>
    </source>
</evidence>
<gene>
    <name evidence="6" type="ORF">CSKR_114489</name>
</gene>
<dbReference type="GO" id="GO:0016459">
    <property type="term" value="C:myosin complex"/>
    <property type="evidence" value="ECO:0007669"/>
    <property type="project" value="InterPro"/>
</dbReference>
<organism evidence="6 7">
    <name type="scientific">Clonorchis sinensis</name>
    <name type="common">Chinese liver fluke</name>
    <dbReference type="NCBI Taxonomy" id="79923"/>
    <lineage>
        <taxon>Eukaryota</taxon>
        <taxon>Metazoa</taxon>
        <taxon>Spiralia</taxon>
        <taxon>Lophotrochozoa</taxon>
        <taxon>Platyhelminthes</taxon>
        <taxon>Trematoda</taxon>
        <taxon>Digenea</taxon>
        <taxon>Opisthorchiida</taxon>
        <taxon>Opisthorchiata</taxon>
        <taxon>Opisthorchiidae</taxon>
        <taxon>Clonorchis</taxon>
    </lineage>
</organism>
<dbReference type="InParanoid" id="A0A3R7FU21"/>
<evidence type="ECO:0000256" key="1">
    <source>
        <dbReference type="ARBA" id="ARBA00008447"/>
    </source>
</evidence>
<feature type="non-terminal residue" evidence="6">
    <location>
        <position position="1"/>
    </location>
</feature>
<reference evidence="6 7" key="1">
    <citation type="journal article" date="2018" name="Biotechnol. Adv.">
        <title>Improved genomic resources and new bioinformatic workflow for the carcinogenic parasite Clonorchis sinensis: Biotechnological implications.</title>
        <authorList>
            <person name="Wang D."/>
            <person name="Korhonen P.K."/>
            <person name="Gasser R.B."/>
            <person name="Young N.D."/>
        </authorList>
    </citation>
    <scope>NUCLEOTIDE SEQUENCE [LARGE SCALE GENOMIC DNA]</scope>
    <source>
        <strain evidence="6">Cs-k2</strain>
    </source>
</reference>
<keyword evidence="7" id="KW-1185">Reference proteome</keyword>
<dbReference type="EMBL" id="NIRI02000066">
    <property type="protein sequence ID" value="KAG5442502.1"/>
    <property type="molecule type" value="Genomic_DNA"/>
</dbReference>
<dbReference type="STRING" id="79923.A0A3R7FU21"/>
<name>A0A3R7FU21_CLOSI</name>
<dbReference type="Pfam" id="PF01576">
    <property type="entry name" value="Myosin_tail_1"/>
    <property type="match status" value="1"/>
</dbReference>
<evidence type="ECO:0000256" key="4">
    <source>
        <dbReference type="SAM" id="MobiDB-lite"/>
    </source>
</evidence>
<proteinExistence type="inferred from homology"/>
<accession>A0A3R7FU21</accession>
<protein>
    <submittedName>
        <fullName evidence="6">Paramyosin</fullName>
    </submittedName>
</protein>
<feature type="domain" description="Myosin tail" evidence="5">
    <location>
        <begin position="171"/>
        <end position="338"/>
    </location>
</feature>
<feature type="compositionally biased region" description="Basic and acidic residues" evidence="4">
    <location>
        <begin position="85"/>
        <end position="94"/>
    </location>
</feature>
<dbReference type="Proteomes" id="UP000286415">
    <property type="component" value="Unassembled WGS sequence"/>
</dbReference>
<reference evidence="6 7" key="2">
    <citation type="journal article" date="2021" name="Genomics">
        <title>High-quality reference genome for Clonorchis sinensis.</title>
        <authorList>
            <person name="Young N.D."/>
            <person name="Stroehlein A.J."/>
            <person name="Kinkar L."/>
            <person name="Wang T."/>
            <person name="Sohn W.M."/>
            <person name="Chang B.C.H."/>
            <person name="Kaur P."/>
            <person name="Weisz D."/>
            <person name="Dudchenko O."/>
            <person name="Aiden E.L."/>
            <person name="Korhonen P.K."/>
            <person name="Gasser R.B."/>
        </authorList>
    </citation>
    <scope>NUCLEOTIDE SEQUENCE [LARGE SCALE GENOMIC DNA]</scope>
    <source>
        <strain evidence="6">Cs-k2</strain>
    </source>
</reference>
<feature type="coiled-coil region" evidence="3">
    <location>
        <begin position="193"/>
        <end position="332"/>
    </location>
</feature>
<evidence type="ECO:0000313" key="7">
    <source>
        <dbReference type="Proteomes" id="UP000286415"/>
    </source>
</evidence>
<evidence type="ECO:0000256" key="2">
    <source>
        <dbReference type="ARBA" id="ARBA00023054"/>
    </source>
</evidence>
<keyword evidence="2 3" id="KW-0175">Coiled coil</keyword>
<dbReference type="OrthoDB" id="2018427at2759"/>
<feature type="region of interest" description="Disordered" evidence="4">
    <location>
        <begin position="76"/>
        <end position="100"/>
    </location>
</feature>
<comment type="similarity">
    <text evidence="1">Belongs to the paramyosin family.</text>
</comment>
<dbReference type="AlphaFoldDB" id="A0A3R7FU21"/>
<evidence type="ECO:0000256" key="3">
    <source>
        <dbReference type="SAM" id="Coils"/>
    </source>
</evidence>
<dbReference type="InterPro" id="IPR002928">
    <property type="entry name" value="Myosin_tail"/>
</dbReference>